<dbReference type="NCBIfam" id="NF003349">
    <property type="entry name" value="PRK04375.1-2"/>
    <property type="match status" value="1"/>
</dbReference>
<evidence type="ECO:0000256" key="7">
    <source>
        <dbReference type="ARBA" id="ARBA00022989"/>
    </source>
</evidence>
<comment type="subcellular location">
    <subcellularLocation>
        <location evidence="1 14">Cell membrane</location>
        <topology evidence="1 14">Multi-pass membrane protein</topology>
    </subcellularLocation>
</comment>
<evidence type="ECO:0000256" key="3">
    <source>
        <dbReference type="ARBA" id="ARBA00012292"/>
    </source>
</evidence>
<comment type="miscellaneous">
    <text evidence="14">Carbon 2 of the heme B porphyrin ring is defined according to the Fischer nomenclature.</text>
</comment>
<accession>A0A0S2K8P3</accession>
<dbReference type="GO" id="GO:0005886">
    <property type="term" value="C:plasma membrane"/>
    <property type="evidence" value="ECO:0007669"/>
    <property type="project" value="UniProtKB-SubCell"/>
</dbReference>
<keyword evidence="9 14" id="KW-0472">Membrane</keyword>
<dbReference type="EC" id="2.5.1.141" evidence="3 14"/>
<feature type="transmembrane region" description="Helical" evidence="14">
    <location>
        <begin position="82"/>
        <end position="102"/>
    </location>
</feature>
<gene>
    <name evidence="14" type="primary">cyoE</name>
    <name evidence="15" type="ORF">PS2015_34</name>
</gene>
<dbReference type="FunFam" id="1.10.357.140:FF:000001">
    <property type="entry name" value="Protoheme IX farnesyltransferase"/>
    <property type="match status" value="1"/>
</dbReference>
<dbReference type="NCBIfam" id="TIGR01473">
    <property type="entry name" value="cyoE_ctaB"/>
    <property type="match status" value="1"/>
</dbReference>
<comment type="pathway">
    <text evidence="2 14">Porphyrin-containing compound metabolism; heme O biosynthesis; heme O from protoheme: step 1/1.</text>
</comment>
<feature type="transmembrane region" description="Helical" evidence="14">
    <location>
        <begin position="245"/>
        <end position="268"/>
    </location>
</feature>
<feature type="transmembrane region" description="Helical" evidence="14">
    <location>
        <begin position="274"/>
        <end position="294"/>
    </location>
</feature>
<dbReference type="KEGG" id="pspi:PS2015_34"/>
<evidence type="ECO:0000256" key="10">
    <source>
        <dbReference type="ARBA" id="ARBA00030253"/>
    </source>
</evidence>
<evidence type="ECO:0000256" key="8">
    <source>
        <dbReference type="ARBA" id="ARBA00023133"/>
    </source>
</evidence>
<keyword evidence="8 14" id="KW-0350">Heme biosynthesis</keyword>
<dbReference type="HAMAP" id="MF_00154">
    <property type="entry name" value="CyoE_CtaB"/>
    <property type="match status" value="1"/>
</dbReference>
<evidence type="ECO:0000256" key="6">
    <source>
        <dbReference type="ARBA" id="ARBA00022692"/>
    </source>
</evidence>
<feature type="transmembrane region" description="Helical" evidence="14">
    <location>
        <begin position="56"/>
        <end position="76"/>
    </location>
</feature>
<evidence type="ECO:0000313" key="16">
    <source>
        <dbReference type="Proteomes" id="UP000065641"/>
    </source>
</evidence>
<evidence type="ECO:0000256" key="1">
    <source>
        <dbReference type="ARBA" id="ARBA00004651"/>
    </source>
</evidence>
<comment type="similarity">
    <text evidence="14">Belongs to the UbiA prenyltransferase family. Protoheme IX farnesyltransferase subfamily.</text>
</comment>
<dbReference type="OrthoDB" id="9814417at2"/>
<proteinExistence type="inferred from homology"/>
<evidence type="ECO:0000256" key="14">
    <source>
        <dbReference type="HAMAP-Rule" id="MF_00154"/>
    </source>
</evidence>
<dbReference type="UniPathway" id="UPA00834">
    <property type="reaction ID" value="UER00712"/>
</dbReference>
<dbReference type="STRING" id="1249552.PS2015_34"/>
<dbReference type="PANTHER" id="PTHR43448">
    <property type="entry name" value="PROTOHEME IX FARNESYLTRANSFERASE, MITOCHONDRIAL"/>
    <property type="match status" value="1"/>
</dbReference>
<keyword evidence="6 14" id="KW-0812">Transmembrane</keyword>
<dbReference type="GO" id="GO:0008495">
    <property type="term" value="F:protoheme IX farnesyltransferase activity"/>
    <property type="evidence" value="ECO:0007669"/>
    <property type="project" value="UniProtKB-UniRule"/>
</dbReference>
<dbReference type="PATRIC" id="fig|1249552.3.peg.34"/>
<organism evidence="15 16">
    <name type="scientific">Pseudohongiella spirulinae</name>
    <dbReference type="NCBI Taxonomy" id="1249552"/>
    <lineage>
        <taxon>Bacteria</taxon>
        <taxon>Pseudomonadati</taxon>
        <taxon>Pseudomonadota</taxon>
        <taxon>Gammaproteobacteria</taxon>
        <taxon>Pseudomonadales</taxon>
        <taxon>Pseudohongiellaceae</taxon>
        <taxon>Pseudohongiella</taxon>
    </lineage>
</organism>
<dbReference type="InterPro" id="IPR006369">
    <property type="entry name" value="Protohaem_IX_farnesylTrfase"/>
</dbReference>
<evidence type="ECO:0000256" key="13">
    <source>
        <dbReference type="ARBA" id="ARBA00047690"/>
    </source>
</evidence>
<reference evidence="15 16" key="1">
    <citation type="submission" date="2015-11" db="EMBL/GenBank/DDBJ databases">
        <authorList>
            <person name="Zhang Y."/>
            <person name="Guo Z."/>
        </authorList>
    </citation>
    <scope>NUCLEOTIDE SEQUENCE [LARGE SCALE GENOMIC DNA]</scope>
    <source>
        <strain evidence="15 16">KCTC 32221</strain>
    </source>
</reference>
<keyword evidence="5 14" id="KW-0808">Transferase</keyword>
<evidence type="ECO:0000256" key="12">
    <source>
        <dbReference type="ARBA" id="ARBA00042475"/>
    </source>
</evidence>
<feature type="transmembrane region" description="Helical" evidence="14">
    <location>
        <begin position="306"/>
        <end position="327"/>
    </location>
</feature>
<protein>
    <recommendedName>
        <fullName evidence="11 14">Protoheme IX farnesyltransferase</fullName>
        <ecNumber evidence="3 14">2.5.1.141</ecNumber>
    </recommendedName>
    <alternativeName>
        <fullName evidence="12 14">Heme B farnesyltransferase</fullName>
    </alternativeName>
    <alternativeName>
        <fullName evidence="10 14">Heme O synthase</fullName>
    </alternativeName>
</protein>
<dbReference type="InterPro" id="IPR000537">
    <property type="entry name" value="UbiA_prenyltransferase"/>
</dbReference>
<dbReference type="Gene3D" id="1.10.357.140">
    <property type="entry name" value="UbiA prenyltransferase"/>
    <property type="match status" value="1"/>
</dbReference>
<evidence type="ECO:0000313" key="15">
    <source>
        <dbReference type="EMBL" id="ALO44732.1"/>
    </source>
</evidence>
<dbReference type="PANTHER" id="PTHR43448:SF7">
    <property type="entry name" value="4-HYDROXYBENZOATE SOLANESYLTRANSFERASE"/>
    <property type="match status" value="1"/>
</dbReference>
<dbReference type="GO" id="GO:0048034">
    <property type="term" value="P:heme O biosynthetic process"/>
    <property type="evidence" value="ECO:0007669"/>
    <property type="project" value="UniProtKB-UniRule"/>
</dbReference>
<keyword evidence="16" id="KW-1185">Reference proteome</keyword>
<dbReference type="CDD" id="cd13957">
    <property type="entry name" value="PT_UbiA_Cox10"/>
    <property type="match status" value="1"/>
</dbReference>
<comment type="function">
    <text evidence="14">Converts heme B (protoheme IX) to heme O by substitution of the vinyl group on carbon 2 of heme B porphyrin ring with a hydroxyethyl farnesyl side group.</text>
</comment>
<sequence length="328" mass="36440">MTSFYDTISNPRLIHTIAARPAFGTGRHSRETPVTELTHKQTASWRDYYEMCKPRVVMLMILTSLVGMFLAVPGMVPLDILILGNIGIALVAGSGAVVNHLIDRKVDAVMRRTINRPMPQGRVQPHQAAWFAAIIGVLGMAIMLLWVNALSAWLTLASFVGYAFIYTGYLKRATPQNIVIGGLSGAMPPLLGWSAVTGTIEPGALILVLIIFAWTPPHFWALAIHRKEEYAKTGIPMLPVTHGEHLTKIHIILYTVILLLVSVMPWLIGMSGLIYLLAAVVLGLGFLVWSLLLMYRPKQSTAMDTFKYSIIYLMVLFPVLLIDHYFYI</sequence>
<dbReference type="AlphaFoldDB" id="A0A0S2K8P3"/>
<keyword evidence="4 14" id="KW-1003">Cell membrane</keyword>
<feature type="transmembrane region" description="Helical" evidence="14">
    <location>
        <begin position="202"/>
        <end position="224"/>
    </location>
</feature>
<dbReference type="EMBL" id="CP013189">
    <property type="protein sequence ID" value="ALO44732.1"/>
    <property type="molecule type" value="Genomic_DNA"/>
</dbReference>
<feature type="transmembrane region" description="Helical" evidence="14">
    <location>
        <begin position="152"/>
        <end position="170"/>
    </location>
</feature>
<feature type="transmembrane region" description="Helical" evidence="14">
    <location>
        <begin position="177"/>
        <end position="196"/>
    </location>
</feature>
<keyword evidence="7 14" id="KW-1133">Transmembrane helix</keyword>
<dbReference type="Proteomes" id="UP000065641">
    <property type="component" value="Chromosome"/>
</dbReference>
<name>A0A0S2K8P3_9GAMM</name>
<evidence type="ECO:0000256" key="2">
    <source>
        <dbReference type="ARBA" id="ARBA00004919"/>
    </source>
</evidence>
<feature type="transmembrane region" description="Helical" evidence="14">
    <location>
        <begin position="128"/>
        <end position="146"/>
    </location>
</feature>
<comment type="catalytic activity">
    <reaction evidence="13 14">
        <text>heme b + (2E,6E)-farnesyl diphosphate + H2O = Fe(II)-heme o + diphosphate</text>
        <dbReference type="Rhea" id="RHEA:28070"/>
        <dbReference type="ChEBI" id="CHEBI:15377"/>
        <dbReference type="ChEBI" id="CHEBI:33019"/>
        <dbReference type="ChEBI" id="CHEBI:60344"/>
        <dbReference type="ChEBI" id="CHEBI:60530"/>
        <dbReference type="ChEBI" id="CHEBI:175763"/>
        <dbReference type="EC" id="2.5.1.141"/>
    </reaction>
</comment>
<evidence type="ECO:0000256" key="11">
    <source>
        <dbReference type="ARBA" id="ARBA00040810"/>
    </source>
</evidence>
<dbReference type="InterPro" id="IPR044878">
    <property type="entry name" value="UbiA_sf"/>
</dbReference>
<evidence type="ECO:0000256" key="5">
    <source>
        <dbReference type="ARBA" id="ARBA00022679"/>
    </source>
</evidence>
<evidence type="ECO:0000256" key="4">
    <source>
        <dbReference type="ARBA" id="ARBA00022475"/>
    </source>
</evidence>
<evidence type="ECO:0000256" key="9">
    <source>
        <dbReference type="ARBA" id="ARBA00023136"/>
    </source>
</evidence>
<dbReference type="Pfam" id="PF01040">
    <property type="entry name" value="UbiA"/>
    <property type="match status" value="1"/>
</dbReference>